<dbReference type="EMBL" id="LNXY01000020">
    <property type="protein sequence ID" value="KTC87294.1"/>
    <property type="molecule type" value="Genomic_DNA"/>
</dbReference>
<dbReference type="Gene3D" id="3.30.2010.10">
    <property type="entry name" value="Metalloproteases ('zincins'), catalytic domain"/>
    <property type="match status" value="1"/>
</dbReference>
<dbReference type="InterPro" id="IPR053136">
    <property type="entry name" value="UTP_pyrophosphatase-like"/>
</dbReference>
<keyword evidence="2" id="KW-0645">Protease</keyword>
<dbReference type="GO" id="GO:0008237">
    <property type="term" value="F:metallopeptidase activity"/>
    <property type="evidence" value="ECO:0007669"/>
    <property type="project" value="UniProtKB-KW"/>
</dbReference>
<comment type="caution">
    <text evidence="2">The sequence shown here is derived from an EMBL/GenBank/DDBJ whole genome shotgun (WGS) entry which is preliminary data.</text>
</comment>
<gene>
    <name evidence="2" type="ORF">Ldro_0913</name>
</gene>
<keyword evidence="2" id="KW-0378">Hydrolase</keyword>
<feature type="domain" description="YgjP-like metallopeptidase" evidence="1">
    <location>
        <begin position="24"/>
        <end position="229"/>
    </location>
</feature>
<proteinExistence type="predicted"/>
<dbReference type="Pfam" id="PF01863">
    <property type="entry name" value="YgjP-like"/>
    <property type="match status" value="1"/>
</dbReference>
<evidence type="ECO:0000313" key="3">
    <source>
        <dbReference type="Proteomes" id="UP000054736"/>
    </source>
</evidence>
<name>A0A0W0SV86_9GAMM</name>
<evidence type="ECO:0000259" key="1">
    <source>
        <dbReference type="Pfam" id="PF01863"/>
    </source>
</evidence>
<protein>
    <submittedName>
        <fullName evidence="2">Zinc metalloprotease</fullName>
    </submittedName>
</protein>
<dbReference type="PATRIC" id="fig|1212489.4.peg.956"/>
<dbReference type="InterPro" id="IPR002725">
    <property type="entry name" value="YgjP-like_metallopeptidase"/>
</dbReference>
<organism evidence="2 3">
    <name type="scientific">Legionella drozanskii LLAP-1</name>
    <dbReference type="NCBI Taxonomy" id="1212489"/>
    <lineage>
        <taxon>Bacteria</taxon>
        <taxon>Pseudomonadati</taxon>
        <taxon>Pseudomonadota</taxon>
        <taxon>Gammaproteobacteria</taxon>
        <taxon>Legionellales</taxon>
        <taxon>Legionellaceae</taxon>
        <taxon>Legionella</taxon>
    </lineage>
</organism>
<dbReference type="PANTHER" id="PTHR30399">
    <property type="entry name" value="UNCHARACTERIZED PROTEIN YGJP"/>
    <property type="match status" value="1"/>
</dbReference>
<dbReference type="OrthoDB" id="9811177at2"/>
<keyword evidence="3" id="KW-1185">Reference proteome</keyword>
<keyword evidence="2" id="KW-0482">Metalloprotease</keyword>
<dbReference type="GO" id="GO:0006508">
    <property type="term" value="P:proteolysis"/>
    <property type="evidence" value="ECO:0007669"/>
    <property type="project" value="UniProtKB-KW"/>
</dbReference>
<dbReference type="CDD" id="cd07344">
    <property type="entry name" value="M48_yhfN_like"/>
    <property type="match status" value="1"/>
</dbReference>
<sequence length="233" mass="27595">MKKNLLEFDGLTIEVLRKPIKNIHLRIYPPDGQIKVSAPLRLHLDLIRHQIEAKREWIHAQRTKLRARSYSPPLAFETGEPHDFLGKTYSLIVHEAKHSPMVLIQQDSILCYTRTNARAEDRKILLENWYRQQMKALLPELFRKWEGIIGVTASSWGIKSMKTRWGSCNTTKRRIWLNLNLITKPLPCLEYVLVHELVHLLEASHNKRFHAFMDQFLPQWRDLKNQLEEKPLR</sequence>
<dbReference type="STRING" id="1212489.Ldro_0913"/>
<dbReference type="PANTHER" id="PTHR30399:SF1">
    <property type="entry name" value="UTP PYROPHOSPHATASE"/>
    <property type="match status" value="1"/>
</dbReference>
<dbReference type="AlphaFoldDB" id="A0A0W0SV86"/>
<dbReference type="Proteomes" id="UP000054736">
    <property type="component" value="Unassembled WGS sequence"/>
</dbReference>
<reference evidence="2 3" key="1">
    <citation type="submission" date="2015-11" db="EMBL/GenBank/DDBJ databases">
        <title>Genomic analysis of 38 Legionella species identifies large and diverse effector repertoires.</title>
        <authorList>
            <person name="Burstein D."/>
            <person name="Amaro F."/>
            <person name="Zusman T."/>
            <person name="Lifshitz Z."/>
            <person name="Cohen O."/>
            <person name="Gilbert J.A."/>
            <person name="Pupko T."/>
            <person name="Shuman H.A."/>
            <person name="Segal G."/>
        </authorList>
    </citation>
    <scope>NUCLEOTIDE SEQUENCE [LARGE SCALE GENOMIC DNA]</scope>
    <source>
        <strain evidence="2 3">ATCC 700990</strain>
    </source>
</reference>
<dbReference type="RefSeq" id="WP_058495244.1">
    <property type="nucleotide sequence ID" value="NZ_CAAAIU010000012.1"/>
</dbReference>
<evidence type="ECO:0000313" key="2">
    <source>
        <dbReference type="EMBL" id="KTC87294.1"/>
    </source>
</evidence>
<accession>A0A0W0SV86</accession>